<dbReference type="GO" id="GO:0006281">
    <property type="term" value="P:DNA repair"/>
    <property type="evidence" value="ECO:0007669"/>
    <property type="project" value="TreeGrafter"/>
</dbReference>
<dbReference type="Gene3D" id="3.40.50.300">
    <property type="entry name" value="P-loop containing nucleotide triphosphate hydrolases"/>
    <property type="match status" value="1"/>
</dbReference>
<dbReference type="RefSeq" id="XP_056489369.1">
    <property type="nucleotide sequence ID" value="XM_056630067.1"/>
</dbReference>
<gene>
    <name evidence="7" type="ORF">N7509_005430</name>
</gene>
<dbReference type="GO" id="GO:0005634">
    <property type="term" value="C:nucleus"/>
    <property type="evidence" value="ECO:0007669"/>
    <property type="project" value="UniProtKB-SubCell"/>
</dbReference>
<dbReference type="Gene3D" id="3.40.50.10810">
    <property type="entry name" value="Tandem AAA-ATPase domain"/>
    <property type="match status" value="1"/>
</dbReference>
<evidence type="ECO:0000313" key="8">
    <source>
        <dbReference type="Proteomes" id="UP001147747"/>
    </source>
</evidence>
<dbReference type="PROSITE" id="PS51192">
    <property type="entry name" value="HELICASE_ATP_BIND_1"/>
    <property type="match status" value="1"/>
</dbReference>
<dbReference type="AlphaFoldDB" id="A0A9W9W2E4"/>
<dbReference type="InterPro" id="IPR027417">
    <property type="entry name" value="P-loop_NTPase"/>
</dbReference>
<evidence type="ECO:0000256" key="4">
    <source>
        <dbReference type="ARBA" id="ARBA00022840"/>
    </source>
</evidence>
<keyword evidence="8" id="KW-1185">Reference proteome</keyword>
<dbReference type="EMBL" id="JAPZBU010000006">
    <property type="protein sequence ID" value="KAJ5397317.1"/>
    <property type="molecule type" value="Genomic_DNA"/>
</dbReference>
<protein>
    <submittedName>
        <fullName evidence="7">Helicase C-terminal</fullName>
    </submittedName>
</protein>
<sequence length="455" mass="51451">MSLEIYHGSTRRRYPSAGLLENDVVITTYDTLKSEWRNQSEDSVLFRKSEMWARVVLDEAHRIRNRSSKTFEATCAVPSLNRWCLTGTPTHNKLDDFGALLSFIGVPPFEGQRGRASFDYWINSPTKTSIEDSHGLDRLRTLVSTTCLRRMKDSVQTQLKLPRRIEREHLVELDLTEGKLYNFFKSQASRVVTGRLTHGSMVSQAHPGGILPLINLLRYICNHREALLPSSAAELWKNRTVSSFSSRTEAEISEPTTLESQCPQNSEFHYNPSTKVKALITNLGNEQGTNSRESGELPIKSVIFSCWTKMLNLIEPALQRNHFNFERIDGDTPLPQRVIALDRFNGTPSCTVMIATIGSIAEGVNLTAANHVHIVEPQWNPMIEAQALDRVHRFGQTRDVVATRYIVKNSIEIYVQDLQKAKLKLGQQSLGDKSLSQTNLDENLNNLKKFLDISA</sequence>
<accession>A0A9W9W2E4</accession>
<dbReference type="PROSITE" id="PS51194">
    <property type="entry name" value="HELICASE_CTER"/>
    <property type="match status" value="1"/>
</dbReference>
<dbReference type="Pfam" id="PF00271">
    <property type="entry name" value="Helicase_C"/>
    <property type="match status" value="1"/>
</dbReference>
<dbReference type="InterPro" id="IPR001650">
    <property type="entry name" value="Helicase_C-like"/>
</dbReference>
<dbReference type="InterPro" id="IPR000330">
    <property type="entry name" value="SNF2_N"/>
</dbReference>
<feature type="domain" description="Helicase C-terminal" evidence="6">
    <location>
        <begin position="275"/>
        <end position="448"/>
    </location>
</feature>
<dbReference type="PROSITE" id="PS00690">
    <property type="entry name" value="DEAH_ATP_HELICASE"/>
    <property type="match status" value="1"/>
</dbReference>
<reference evidence="7" key="2">
    <citation type="journal article" date="2023" name="IMA Fungus">
        <title>Comparative genomic study of the Penicillium genus elucidates a diverse pangenome and 15 lateral gene transfer events.</title>
        <authorList>
            <person name="Petersen C."/>
            <person name="Sorensen T."/>
            <person name="Nielsen M.R."/>
            <person name="Sondergaard T.E."/>
            <person name="Sorensen J.L."/>
            <person name="Fitzpatrick D.A."/>
            <person name="Frisvad J.C."/>
            <person name="Nielsen K.L."/>
        </authorList>
    </citation>
    <scope>NUCLEOTIDE SEQUENCE</scope>
    <source>
        <strain evidence="7">IBT 29677</strain>
    </source>
</reference>
<keyword evidence="7" id="KW-0347">Helicase</keyword>
<dbReference type="InterPro" id="IPR050628">
    <property type="entry name" value="SNF2_RAD54_helicase_TF"/>
</dbReference>
<dbReference type="GO" id="GO:0016787">
    <property type="term" value="F:hydrolase activity"/>
    <property type="evidence" value="ECO:0007669"/>
    <property type="project" value="UniProtKB-KW"/>
</dbReference>
<proteinExistence type="predicted"/>
<dbReference type="GO" id="GO:0004386">
    <property type="term" value="F:helicase activity"/>
    <property type="evidence" value="ECO:0007669"/>
    <property type="project" value="UniProtKB-KW"/>
</dbReference>
<dbReference type="InterPro" id="IPR038718">
    <property type="entry name" value="SNF2-like_sf"/>
</dbReference>
<dbReference type="GeneID" id="81369047"/>
<keyword evidence="4" id="KW-0067">ATP-binding</keyword>
<dbReference type="Proteomes" id="UP001147747">
    <property type="component" value="Unassembled WGS sequence"/>
</dbReference>
<comment type="subcellular location">
    <subcellularLocation>
        <location evidence="1">Nucleus</location>
    </subcellularLocation>
</comment>
<dbReference type="SUPFAM" id="SSF52540">
    <property type="entry name" value="P-loop containing nucleoside triphosphate hydrolases"/>
    <property type="match status" value="2"/>
</dbReference>
<dbReference type="CDD" id="cd18008">
    <property type="entry name" value="DEXDc_SHPRH-like"/>
    <property type="match status" value="1"/>
</dbReference>
<comment type="caution">
    <text evidence="7">The sequence shown here is derived from an EMBL/GenBank/DDBJ whole genome shotgun (WGS) entry which is preliminary data.</text>
</comment>
<dbReference type="GO" id="GO:0005524">
    <property type="term" value="F:ATP binding"/>
    <property type="evidence" value="ECO:0007669"/>
    <property type="project" value="UniProtKB-KW"/>
</dbReference>
<feature type="domain" description="Helicase ATP-binding" evidence="5">
    <location>
        <begin position="1"/>
        <end position="107"/>
    </location>
</feature>
<keyword evidence="2" id="KW-0547">Nucleotide-binding</keyword>
<dbReference type="PANTHER" id="PTHR45626:SF52">
    <property type="entry name" value="SINGLE-STRANDED DNA-DEPENDENT ATPASE (EUROFUNG)"/>
    <property type="match status" value="1"/>
</dbReference>
<dbReference type="GO" id="GO:0008094">
    <property type="term" value="F:ATP-dependent activity, acting on DNA"/>
    <property type="evidence" value="ECO:0007669"/>
    <property type="project" value="TreeGrafter"/>
</dbReference>
<evidence type="ECO:0000256" key="2">
    <source>
        <dbReference type="ARBA" id="ARBA00022741"/>
    </source>
</evidence>
<dbReference type="CDD" id="cd18793">
    <property type="entry name" value="SF2_C_SNF"/>
    <property type="match status" value="1"/>
</dbReference>
<dbReference type="PANTHER" id="PTHR45626">
    <property type="entry name" value="TRANSCRIPTION TERMINATION FACTOR 2-RELATED"/>
    <property type="match status" value="1"/>
</dbReference>
<evidence type="ECO:0000259" key="5">
    <source>
        <dbReference type="PROSITE" id="PS51192"/>
    </source>
</evidence>
<keyword evidence="3" id="KW-0378">Hydrolase</keyword>
<name>A0A9W9W2E4_9EURO</name>
<evidence type="ECO:0000256" key="3">
    <source>
        <dbReference type="ARBA" id="ARBA00022801"/>
    </source>
</evidence>
<dbReference type="InterPro" id="IPR049730">
    <property type="entry name" value="SNF2/RAD54-like_C"/>
</dbReference>
<dbReference type="Pfam" id="PF00176">
    <property type="entry name" value="SNF2-rel_dom"/>
    <property type="match status" value="1"/>
</dbReference>
<dbReference type="OrthoDB" id="448448at2759"/>
<dbReference type="InterPro" id="IPR002464">
    <property type="entry name" value="DNA/RNA_helicase_DEAH_CS"/>
</dbReference>
<evidence type="ECO:0000313" key="7">
    <source>
        <dbReference type="EMBL" id="KAJ5397317.1"/>
    </source>
</evidence>
<reference evidence="7" key="1">
    <citation type="submission" date="2022-12" db="EMBL/GenBank/DDBJ databases">
        <authorList>
            <person name="Petersen C."/>
        </authorList>
    </citation>
    <scope>NUCLEOTIDE SEQUENCE</scope>
    <source>
        <strain evidence="7">IBT 29677</strain>
    </source>
</reference>
<dbReference type="InterPro" id="IPR014001">
    <property type="entry name" value="Helicase_ATP-bd"/>
</dbReference>
<evidence type="ECO:0000256" key="1">
    <source>
        <dbReference type="ARBA" id="ARBA00004123"/>
    </source>
</evidence>
<evidence type="ECO:0000259" key="6">
    <source>
        <dbReference type="PROSITE" id="PS51194"/>
    </source>
</evidence>
<organism evidence="7 8">
    <name type="scientific">Penicillium cosmopolitanum</name>
    <dbReference type="NCBI Taxonomy" id="1131564"/>
    <lineage>
        <taxon>Eukaryota</taxon>
        <taxon>Fungi</taxon>
        <taxon>Dikarya</taxon>
        <taxon>Ascomycota</taxon>
        <taxon>Pezizomycotina</taxon>
        <taxon>Eurotiomycetes</taxon>
        <taxon>Eurotiomycetidae</taxon>
        <taxon>Eurotiales</taxon>
        <taxon>Aspergillaceae</taxon>
        <taxon>Penicillium</taxon>
    </lineage>
</organism>
<dbReference type="SMART" id="SM00490">
    <property type="entry name" value="HELICc"/>
    <property type="match status" value="1"/>
</dbReference>